<comment type="caution">
    <text evidence="2">The sequence shown here is derived from an EMBL/GenBank/DDBJ whole genome shotgun (WGS) entry which is preliminary data.</text>
</comment>
<organism evidence="2 3">
    <name type="scientific">Chitinimonas lacunae</name>
    <dbReference type="NCBI Taxonomy" id="1963018"/>
    <lineage>
        <taxon>Bacteria</taxon>
        <taxon>Pseudomonadati</taxon>
        <taxon>Pseudomonadota</taxon>
        <taxon>Betaproteobacteria</taxon>
        <taxon>Neisseriales</taxon>
        <taxon>Chitinibacteraceae</taxon>
        <taxon>Chitinimonas</taxon>
    </lineage>
</organism>
<sequence length="206" mass="22398">MRFNLLQSTLIAATMVLGNAALADTTSEKVEQPQAESGLDFLLTLGLTAGGDKLGNMIYTNGKSSSVHAGGMVQLGAGLYWRAKDMPLSVKVTGNYHVDGATASNGDLTFRRFPIEFVGAYHFNERWSLGTGPRLVKKPKLSLSLDGQGGSGEFDDTVGWIVEGAYNFSPKAGFVVRYVKEEYETKGYRPLKFDGSHIGLMLDMRF</sequence>
<keyword evidence="1" id="KW-0732">Signal</keyword>
<dbReference type="Proteomes" id="UP001595791">
    <property type="component" value="Unassembled WGS sequence"/>
</dbReference>
<feature type="signal peptide" evidence="1">
    <location>
        <begin position="1"/>
        <end position="23"/>
    </location>
</feature>
<evidence type="ECO:0008006" key="4">
    <source>
        <dbReference type="Google" id="ProtNLM"/>
    </source>
</evidence>
<gene>
    <name evidence="2" type="ORF">ACFOW7_13630</name>
</gene>
<reference evidence="3" key="1">
    <citation type="journal article" date="2019" name="Int. J. Syst. Evol. Microbiol.">
        <title>The Global Catalogue of Microorganisms (GCM) 10K type strain sequencing project: providing services to taxonomists for standard genome sequencing and annotation.</title>
        <authorList>
            <consortium name="The Broad Institute Genomics Platform"/>
            <consortium name="The Broad Institute Genome Sequencing Center for Infectious Disease"/>
            <person name="Wu L."/>
            <person name="Ma J."/>
        </authorList>
    </citation>
    <scope>NUCLEOTIDE SEQUENCE [LARGE SCALE GENOMIC DNA]</scope>
    <source>
        <strain evidence="3">LMG 29894</strain>
    </source>
</reference>
<feature type="chain" id="PRO_5047460436" description="Outer membrane protein beta-barrel domain-containing protein" evidence="1">
    <location>
        <begin position="24"/>
        <end position="206"/>
    </location>
</feature>
<keyword evidence="3" id="KW-1185">Reference proteome</keyword>
<dbReference type="EMBL" id="JBHSBU010000001">
    <property type="protein sequence ID" value="MFC4160380.1"/>
    <property type="molecule type" value="Genomic_DNA"/>
</dbReference>
<protein>
    <recommendedName>
        <fullName evidence="4">Outer membrane protein beta-barrel domain-containing protein</fullName>
    </recommendedName>
</protein>
<evidence type="ECO:0000313" key="2">
    <source>
        <dbReference type="EMBL" id="MFC4160380.1"/>
    </source>
</evidence>
<accession>A0ABV8MSR5</accession>
<dbReference type="RefSeq" id="WP_378165141.1">
    <property type="nucleotide sequence ID" value="NZ_JBHSBU010000001.1"/>
</dbReference>
<name>A0ABV8MSR5_9NEIS</name>
<evidence type="ECO:0000313" key="3">
    <source>
        <dbReference type="Proteomes" id="UP001595791"/>
    </source>
</evidence>
<evidence type="ECO:0000256" key="1">
    <source>
        <dbReference type="SAM" id="SignalP"/>
    </source>
</evidence>
<proteinExistence type="predicted"/>